<keyword evidence="3" id="KW-1185">Reference proteome</keyword>
<sequence>MAEYVDHYYQSTDGLRLYARDYACRTPGRAEPPVVLCMHGLTRNSADFAGLASQLSQACRVVSVDCRGRGKSDYDPVVANYNPAVYVQDMLTLLEDLQIDKVILCGTSMGGLMSIMMGATQPGRILGMVINDIGPEIDPRGLDRIKAYVGKTKPVHNWDDAVAQAREINGIAFPDFTDEEWKEFTRGIYNDVDGIPVLAYDPAISQPIDSDKDVAAPPDLWPLFDAVSGIPLLVVRGETSDILARSCVDTMRERKPDLQYVEIPGRGHAPTLNEALALEAIEQFLQGLP</sequence>
<dbReference type="OrthoDB" id="9791366at2"/>
<feature type="domain" description="AB hydrolase-1" evidence="1">
    <location>
        <begin position="35"/>
        <end position="273"/>
    </location>
</feature>
<dbReference type="KEGG" id="halc:EY643_18300"/>
<dbReference type="SUPFAM" id="SSF53474">
    <property type="entry name" value="alpha/beta-Hydrolases"/>
    <property type="match status" value="1"/>
</dbReference>
<dbReference type="InterPro" id="IPR050228">
    <property type="entry name" value="Carboxylesterase_BioH"/>
</dbReference>
<gene>
    <name evidence="2" type="ORF">EY643_18300</name>
</gene>
<dbReference type="Gene3D" id="3.40.50.1820">
    <property type="entry name" value="alpha/beta hydrolase"/>
    <property type="match status" value="1"/>
</dbReference>
<protein>
    <submittedName>
        <fullName evidence="2">Alpha/beta hydrolase</fullName>
    </submittedName>
</protein>
<evidence type="ECO:0000259" key="1">
    <source>
        <dbReference type="Pfam" id="PF12697"/>
    </source>
</evidence>
<evidence type="ECO:0000313" key="3">
    <source>
        <dbReference type="Proteomes" id="UP000326287"/>
    </source>
</evidence>
<proteinExistence type="predicted"/>
<dbReference type="InterPro" id="IPR029058">
    <property type="entry name" value="AB_hydrolase_fold"/>
</dbReference>
<dbReference type="GO" id="GO:0016787">
    <property type="term" value="F:hydrolase activity"/>
    <property type="evidence" value="ECO:0007669"/>
    <property type="project" value="UniProtKB-KW"/>
</dbReference>
<dbReference type="PANTHER" id="PTHR43194">
    <property type="entry name" value="HYDROLASE ALPHA/BETA FOLD FAMILY"/>
    <property type="match status" value="1"/>
</dbReference>
<accession>A0A5P9NNL8</accession>
<dbReference type="AlphaFoldDB" id="A0A5P9NNL8"/>
<dbReference type="RefSeq" id="WP_153240609.1">
    <property type="nucleotide sequence ID" value="NZ_CP036422.1"/>
</dbReference>
<name>A0A5P9NNL8_9GAMM</name>
<organism evidence="2 3">
    <name type="scientific">Halioglobus maricola</name>
    <dbReference type="NCBI Taxonomy" id="2601894"/>
    <lineage>
        <taxon>Bacteria</taxon>
        <taxon>Pseudomonadati</taxon>
        <taxon>Pseudomonadota</taxon>
        <taxon>Gammaproteobacteria</taxon>
        <taxon>Cellvibrionales</taxon>
        <taxon>Halieaceae</taxon>
        <taxon>Halioglobus</taxon>
    </lineage>
</organism>
<dbReference type="Pfam" id="PF12697">
    <property type="entry name" value="Abhydrolase_6"/>
    <property type="match status" value="1"/>
</dbReference>
<evidence type="ECO:0000313" key="2">
    <source>
        <dbReference type="EMBL" id="QFU77463.1"/>
    </source>
</evidence>
<dbReference type="EMBL" id="CP036422">
    <property type="protein sequence ID" value="QFU77463.1"/>
    <property type="molecule type" value="Genomic_DNA"/>
</dbReference>
<dbReference type="Proteomes" id="UP000326287">
    <property type="component" value="Chromosome"/>
</dbReference>
<keyword evidence="2" id="KW-0378">Hydrolase</keyword>
<dbReference type="PANTHER" id="PTHR43194:SF2">
    <property type="entry name" value="PEROXISOMAL MEMBRANE PROTEIN LPX1"/>
    <property type="match status" value="1"/>
</dbReference>
<reference evidence="2 3" key="1">
    <citation type="submission" date="2019-02" db="EMBL/GenBank/DDBJ databases">
        <authorList>
            <person name="Li S.-H."/>
        </authorList>
    </citation>
    <scope>NUCLEOTIDE SEQUENCE [LARGE SCALE GENOMIC DNA]</scope>
    <source>
        <strain evidence="2 3">IMCC14385</strain>
    </source>
</reference>
<dbReference type="InterPro" id="IPR000073">
    <property type="entry name" value="AB_hydrolase_1"/>
</dbReference>